<evidence type="ECO:0000313" key="1">
    <source>
        <dbReference type="EMBL" id="SVA89426.1"/>
    </source>
</evidence>
<gene>
    <name evidence="1" type="ORF">METZ01_LOCUS142280</name>
</gene>
<protein>
    <recommendedName>
        <fullName evidence="2">HIT domain-containing protein</fullName>
    </recommendedName>
</protein>
<dbReference type="AlphaFoldDB" id="A0A381ZJJ0"/>
<accession>A0A381ZJJ0</accession>
<reference evidence="1" key="1">
    <citation type="submission" date="2018-05" db="EMBL/GenBank/DDBJ databases">
        <authorList>
            <person name="Lanie J.A."/>
            <person name="Ng W.-L."/>
            <person name="Kazmierczak K.M."/>
            <person name="Andrzejewski T.M."/>
            <person name="Davidsen T.M."/>
            <person name="Wayne K.J."/>
            <person name="Tettelin H."/>
            <person name="Glass J.I."/>
            <person name="Rusch D."/>
            <person name="Podicherti R."/>
            <person name="Tsui H.-C.T."/>
            <person name="Winkler M.E."/>
        </authorList>
    </citation>
    <scope>NUCLEOTIDE SEQUENCE</scope>
</reference>
<name>A0A381ZJJ0_9ZZZZ</name>
<organism evidence="1">
    <name type="scientific">marine metagenome</name>
    <dbReference type="NCBI Taxonomy" id="408172"/>
    <lineage>
        <taxon>unclassified sequences</taxon>
        <taxon>metagenomes</taxon>
        <taxon>ecological metagenomes</taxon>
    </lineage>
</organism>
<evidence type="ECO:0008006" key="2">
    <source>
        <dbReference type="Google" id="ProtNLM"/>
    </source>
</evidence>
<sequence length="104" mass="12238">MSCELCNLDTIVHLYDDSDPRFIIIDCMSCLVPMIVWRQSHTMSIPPRDWAEMEIALRTVADKKFGKHNYYIDRQQRAVPDHLHWHARSATLANGYTMPEYELN</sequence>
<proteinExistence type="predicted"/>
<dbReference type="EMBL" id="UINC01021581">
    <property type="protein sequence ID" value="SVA89426.1"/>
    <property type="molecule type" value="Genomic_DNA"/>
</dbReference>